<feature type="transmembrane region" description="Helical" evidence="2">
    <location>
        <begin position="175"/>
        <end position="196"/>
    </location>
</feature>
<evidence type="ECO:0000313" key="4">
    <source>
        <dbReference type="EMBL" id="TQW00979.1"/>
    </source>
</evidence>
<dbReference type="AlphaFoldDB" id="A0A545WE76"/>
<feature type="region of interest" description="Disordered" evidence="1">
    <location>
        <begin position="141"/>
        <end position="172"/>
    </location>
</feature>
<dbReference type="PROSITE" id="PS00636">
    <property type="entry name" value="DNAJ_1"/>
    <property type="match status" value="1"/>
</dbReference>
<dbReference type="STRING" id="43265.A0A545WE76"/>
<accession>A0A545WE76</accession>
<dbReference type="PROSITE" id="PS50076">
    <property type="entry name" value="DNAJ_2"/>
    <property type="match status" value="1"/>
</dbReference>
<dbReference type="EMBL" id="SPUK01000001">
    <property type="protein sequence ID" value="TQW00979.1"/>
    <property type="molecule type" value="Genomic_DNA"/>
</dbReference>
<comment type="caution">
    <text evidence="4">The sequence shown here is derived from an EMBL/GenBank/DDBJ whole genome shotgun (WGS) entry which is preliminary data.</text>
</comment>
<dbReference type="Proteomes" id="UP000315783">
    <property type="component" value="Unassembled WGS sequence"/>
</dbReference>
<dbReference type="InterPro" id="IPR018253">
    <property type="entry name" value="DnaJ_domain_CS"/>
</dbReference>
<evidence type="ECO:0000256" key="1">
    <source>
        <dbReference type="SAM" id="MobiDB-lite"/>
    </source>
</evidence>
<dbReference type="Pfam" id="PF00226">
    <property type="entry name" value="DnaJ"/>
    <property type="match status" value="1"/>
</dbReference>
<proteinExistence type="predicted"/>
<keyword evidence="2" id="KW-0812">Transmembrane</keyword>
<dbReference type="Gene3D" id="1.10.287.110">
    <property type="entry name" value="DnaJ domain"/>
    <property type="match status" value="1"/>
</dbReference>
<feature type="compositionally biased region" description="Basic residues" evidence="1">
    <location>
        <begin position="8"/>
        <end position="26"/>
    </location>
</feature>
<evidence type="ECO:0000259" key="3">
    <source>
        <dbReference type="PROSITE" id="PS50076"/>
    </source>
</evidence>
<feature type="domain" description="J" evidence="3">
    <location>
        <begin position="62"/>
        <end position="131"/>
    </location>
</feature>
<dbReference type="InterPro" id="IPR036869">
    <property type="entry name" value="J_dom_sf"/>
</dbReference>
<evidence type="ECO:0000256" key="2">
    <source>
        <dbReference type="SAM" id="Phobius"/>
    </source>
</evidence>
<feature type="region of interest" description="Disordered" evidence="1">
    <location>
        <begin position="1"/>
        <end position="57"/>
    </location>
</feature>
<feature type="compositionally biased region" description="Low complexity" evidence="1">
    <location>
        <begin position="35"/>
        <end position="47"/>
    </location>
</feature>
<keyword evidence="2" id="KW-1133">Transmembrane helix</keyword>
<name>A0A545WE76_9HYPO</name>
<evidence type="ECO:0000313" key="5">
    <source>
        <dbReference type="Proteomes" id="UP000315783"/>
    </source>
</evidence>
<dbReference type="OrthoDB" id="445556at2759"/>
<sequence length="276" mass="30911">MHLSQTVRKSHRLFASHHRGHGKRRYSSGSGRPDGGPAQDSAAAAAQAPPPRLVWPAGARPTPYQILHVEAGRPYDKTNFNRLVKMYHPDMRHRDAGGMAPQARLRRYYLVVAAHELLSNPEQRRRYDLYRLGWMMGHTAPPIRDDAPPAAEAAADTKSEAGGGRRPSPMRQSPIYMSNHAFAILVLVLAFGYAVVSCERVRGAARREKQRAHLVDEEIVRSLYGAQHLVRGRSKDERILAFLCRRHAAAGGGGQHGDEGSFVHFDKDWERNICRH</sequence>
<protein>
    <submittedName>
        <fullName evidence="4">Hsp40 co-chaperone Jid1</fullName>
    </submittedName>
</protein>
<gene>
    <name evidence="4" type="ORF">IF1G_00910</name>
</gene>
<organism evidence="4 5">
    <name type="scientific">Cordyceps javanica</name>
    <dbReference type="NCBI Taxonomy" id="43265"/>
    <lineage>
        <taxon>Eukaryota</taxon>
        <taxon>Fungi</taxon>
        <taxon>Dikarya</taxon>
        <taxon>Ascomycota</taxon>
        <taxon>Pezizomycotina</taxon>
        <taxon>Sordariomycetes</taxon>
        <taxon>Hypocreomycetidae</taxon>
        <taxon>Hypocreales</taxon>
        <taxon>Cordycipitaceae</taxon>
        <taxon>Cordyceps</taxon>
    </lineage>
</organism>
<dbReference type="InterPro" id="IPR001623">
    <property type="entry name" value="DnaJ_domain"/>
</dbReference>
<dbReference type="SUPFAM" id="SSF46565">
    <property type="entry name" value="Chaperone J-domain"/>
    <property type="match status" value="1"/>
</dbReference>
<keyword evidence="5" id="KW-1185">Reference proteome</keyword>
<reference evidence="4 5" key="1">
    <citation type="journal article" date="2019" name="Appl. Microbiol. Biotechnol.">
        <title>Genome sequence of Isaria javanica and comparative genome analysis insights into family S53 peptidase evolution in fungal entomopathogens.</title>
        <authorList>
            <person name="Lin R."/>
            <person name="Zhang X."/>
            <person name="Xin B."/>
            <person name="Zou M."/>
            <person name="Gao Y."/>
            <person name="Qin F."/>
            <person name="Hu Q."/>
            <person name="Xie B."/>
            <person name="Cheng X."/>
        </authorList>
    </citation>
    <scope>NUCLEOTIDE SEQUENCE [LARGE SCALE GENOMIC DNA]</scope>
    <source>
        <strain evidence="4 5">IJ1G</strain>
    </source>
</reference>
<keyword evidence="2" id="KW-0472">Membrane</keyword>